<dbReference type="Proteomes" id="UP000195807">
    <property type="component" value="Chromosome"/>
</dbReference>
<evidence type="ECO:0000256" key="2">
    <source>
        <dbReference type="SAM" id="SignalP"/>
    </source>
</evidence>
<reference evidence="4 5" key="1">
    <citation type="submission" date="2017-01" db="EMBL/GenBank/DDBJ databases">
        <title>Complete genome sequence of esterase-producing bacterium Croceicoccus marinus E4A9.</title>
        <authorList>
            <person name="Wu Y.-H."/>
            <person name="Cheng H."/>
            <person name="Xu L."/>
            <person name="Huo Y.-Y."/>
            <person name="Wang C.-S."/>
            <person name="Xu X.-W."/>
        </authorList>
    </citation>
    <scope>NUCLEOTIDE SEQUENCE [LARGE SCALE GENOMIC DNA]</scope>
    <source>
        <strain evidence="4 5">E4A9</strain>
    </source>
</reference>
<evidence type="ECO:0000313" key="4">
    <source>
        <dbReference type="EMBL" id="ARU15060.1"/>
    </source>
</evidence>
<dbReference type="OrthoDB" id="5523615at2"/>
<organism evidence="4 5">
    <name type="scientific">Croceicoccus marinus</name>
    <dbReference type="NCBI Taxonomy" id="450378"/>
    <lineage>
        <taxon>Bacteria</taxon>
        <taxon>Pseudomonadati</taxon>
        <taxon>Pseudomonadota</taxon>
        <taxon>Alphaproteobacteria</taxon>
        <taxon>Sphingomonadales</taxon>
        <taxon>Erythrobacteraceae</taxon>
        <taxon>Croceicoccus</taxon>
    </lineage>
</organism>
<evidence type="ECO:0000259" key="3">
    <source>
        <dbReference type="Pfam" id="PF07607"/>
    </source>
</evidence>
<keyword evidence="2" id="KW-0732">Signal</keyword>
<dbReference type="EMBL" id="CP019602">
    <property type="protein sequence ID" value="ARU15060.1"/>
    <property type="molecule type" value="Genomic_DNA"/>
</dbReference>
<proteinExistence type="predicted"/>
<dbReference type="SUPFAM" id="SSF55486">
    <property type="entry name" value="Metalloproteases ('zincins'), catalytic domain"/>
    <property type="match status" value="1"/>
</dbReference>
<name>A0A1Z1F8E3_9SPHN</name>
<dbReference type="AlphaFoldDB" id="A0A1Z1F8E3"/>
<feature type="chain" id="PRO_5011516706" description="DUF1570 domain-containing protein" evidence="2">
    <location>
        <begin position="21"/>
        <end position="520"/>
    </location>
</feature>
<dbReference type="Gene3D" id="1.25.40.10">
    <property type="entry name" value="Tetratricopeptide repeat domain"/>
    <property type="match status" value="1"/>
</dbReference>
<keyword evidence="5" id="KW-1185">Reference proteome</keyword>
<dbReference type="STRING" id="450378.GCA_001661675_00262"/>
<sequence>MVRFWVAALISLLLATPVQARWLQAESEHFVIYAEESEADLQHFAEMLERYHFAMETLTGKHTETPSPSNRVTIFVMGSEREVRKAYGGNDRYVAGFYVPNAGMSRAFVPPLRRTSGEPDFSQTVLLHEYAHHFLISTSRFGMPRWLGEGLAEFFASTKVLKDGSLQIGRPANHRAGELQYAVEVPIRQLLDPALYDQKKGRFYDNFYGRSWTLVHYLWFSDERKGQLNAYWKAVASGTPTLLAAEQVFGDLDTLDKDLDAYLRSRRMLTYRLTPDMLPIRPVRIFGVGEGMDKMLPIIAHSQSGVSREEALELLPKAREVAARFPADARVLAGQAEAEVDAGYYDEAIAVADRAIAIDGTVANAHLQKALALYRKAGDAADQDAAYGLAIRAFGGLNKLDYDNPLPLIYLYRSYADRGLEPSEHAQHALVRATQLAPFDQDLSMTLAFMYAQTGEIEMARYTFAPVAADPHGGPRAEIARRSVEELADAAEGSPFRFSFFDEEKETETAAASDPASGTE</sequence>
<evidence type="ECO:0000256" key="1">
    <source>
        <dbReference type="SAM" id="MobiDB-lite"/>
    </source>
</evidence>
<dbReference type="Pfam" id="PF07607">
    <property type="entry name" value="DUF1570"/>
    <property type="match status" value="1"/>
</dbReference>
<dbReference type="RefSeq" id="WP_087910439.1">
    <property type="nucleotide sequence ID" value="NZ_CP019602.1"/>
</dbReference>
<feature type="domain" description="DUF1570" evidence="3">
    <location>
        <begin position="128"/>
        <end position="232"/>
    </location>
</feature>
<dbReference type="InterPro" id="IPR011990">
    <property type="entry name" value="TPR-like_helical_dom_sf"/>
</dbReference>
<evidence type="ECO:0000313" key="5">
    <source>
        <dbReference type="Proteomes" id="UP000195807"/>
    </source>
</evidence>
<dbReference type="KEGG" id="cman:A9D14_01305"/>
<accession>A0A1Z1F8E3</accession>
<gene>
    <name evidence="4" type="ORF">A9D14_01305</name>
</gene>
<dbReference type="InterPro" id="IPR011464">
    <property type="entry name" value="DUF1570"/>
</dbReference>
<feature type="signal peptide" evidence="2">
    <location>
        <begin position="1"/>
        <end position="20"/>
    </location>
</feature>
<feature type="region of interest" description="Disordered" evidence="1">
    <location>
        <begin position="498"/>
        <end position="520"/>
    </location>
</feature>
<protein>
    <recommendedName>
        <fullName evidence="3">DUF1570 domain-containing protein</fullName>
    </recommendedName>
</protein>
<dbReference type="SUPFAM" id="SSF48452">
    <property type="entry name" value="TPR-like"/>
    <property type="match status" value="1"/>
</dbReference>